<name>A0A1I1V9H8_9BACT</name>
<dbReference type="InterPro" id="IPR036736">
    <property type="entry name" value="ACP-like_sf"/>
</dbReference>
<organism evidence="2 3">
    <name type="scientific">Thermophagus xiamenensis</name>
    <dbReference type="NCBI Taxonomy" id="385682"/>
    <lineage>
        <taxon>Bacteria</taxon>
        <taxon>Pseudomonadati</taxon>
        <taxon>Bacteroidota</taxon>
        <taxon>Bacteroidia</taxon>
        <taxon>Marinilabiliales</taxon>
        <taxon>Marinilabiliaceae</taxon>
        <taxon>Thermophagus</taxon>
    </lineage>
</organism>
<evidence type="ECO:0000313" key="3">
    <source>
        <dbReference type="Proteomes" id="UP000181976"/>
    </source>
</evidence>
<protein>
    <submittedName>
        <fullName evidence="2">Acyl carrier protein</fullName>
    </submittedName>
</protein>
<dbReference type="Pfam" id="PF00550">
    <property type="entry name" value="PP-binding"/>
    <property type="match status" value="1"/>
</dbReference>
<keyword evidence="3" id="KW-1185">Reference proteome</keyword>
<dbReference type="EMBL" id="FONA01000002">
    <property type="protein sequence ID" value="SFD79711.1"/>
    <property type="molecule type" value="Genomic_DNA"/>
</dbReference>
<dbReference type="Proteomes" id="UP000181976">
    <property type="component" value="Unassembled WGS sequence"/>
</dbReference>
<dbReference type="eggNOG" id="COG0236">
    <property type="taxonomic scope" value="Bacteria"/>
</dbReference>
<proteinExistence type="predicted"/>
<dbReference type="InterPro" id="IPR009081">
    <property type="entry name" value="PP-bd_ACP"/>
</dbReference>
<evidence type="ECO:0000259" key="1">
    <source>
        <dbReference type="PROSITE" id="PS50075"/>
    </source>
</evidence>
<gene>
    <name evidence="2" type="ORF">SAMN05444380_10290</name>
</gene>
<dbReference type="STRING" id="385682.SAMN05444380_10290"/>
<dbReference type="OrthoDB" id="1123464at2"/>
<feature type="domain" description="Carrier" evidence="1">
    <location>
        <begin position="5"/>
        <end position="82"/>
    </location>
</feature>
<dbReference type="SUPFAM" id="SSF47336">
    <property type="entry name" value="ACP-like"/>
    <property type="match status" value="1"/>
</dbReference>
<dbReference type="InParanoid" id="A0A1I1V9H8"/>
<dbReference type="PROSITE" id="PS50075">
    <property type="entry name" value="CARRIER"/>
    <property type="match status" value="1"/>
</dbReference>
<reference evidence="2 3" key="1">
    <citation type="submission" date="2016-10" db="EMBL/GenBank/DDBJ databases">
        <authorList>
            <person name="de Groot N.N."/>
        </authorList>
    </citation>
    <scope>NUCLEOTIDE SEQUENCE [LARGE SCALE GENOMIC DNA]</scope>
    <source>
        <strain evidence="2 3">DSM 19012</strain>
    </source>
</reference>
<accession>A0A1I1V9H8</accession>
<evidence type="ECO:0000313" key="2">
    <source>
        <dbReference type="EMBL" id="SFD79711.1"/>
    </source>
</evidence>
<dbReference type="Gene3D" id="1.10.1200.10">
    <property type="entry name" value="ACP-like"/>
    <property type="match status" value="1"/>
</dbReference>
<dbReference type="AlphaFoldDB" id="A0A1I1V9H8"/>
<sequence length="83" mass="9566">MEIMTIKKEEIKAFIAETSFTEMDEIKDDTMLFEEGIFDSMGLLNLIAFLEENYGIKTADTDLVEENFQNLNAIEKFVASKMQ</sequence>